<dbReference type="FunFam" id="3.60.15.10:FF:000033">
    <property type="entry name" value="MBL fold metallo-hydrolase"/>
    <property type="match status" value="1"/>
</dbReference>
<dbReference type="InterPro" id="IPR044528">
    <property type="entry name" value="POD-like_MBL-fold"/>
</dbReference>
<dbReference type="GO" id="GO:0070813">
    <property type="term" value="P:hydrogen sulfide metabolic process"/>
    <property type="evidence" value="ECO:0007669"/>
    <property type="project" value="TreeGrafter"/>
</dbReference>
<gene>
    <name evidence="4" type="ORF">EDD36DRAFT_177834</name>
</gene>
<feature type="compositionally biased region" description="Low complexity" evidence="2">
    <location>
        <begin position="58"/>
        <end position="69"/>
    </location>
</feature>
<dbReference type="AlphaFoldDB" id="A0AAN6E160"/>
<dbReference type="Proteomes" id="UP001203852">
    <property type="component" value="Unassembled WGS sequence"/>
</dbReference>
<feature type="region of interest" description="Disordered" evidence="2">
    <location>
        <begin position="54"/>
        <end position="102"/>
    </location>
</feature>
<evidence type="ECO:0000256" key="2">
    <source>
        <dbReference type="SAM" id="MobiDB-lite"/>
    </source>
</evidence>
<comment type="caution">
    <text evidence="4">The sequence shown here is derived from an EMBL/GenBank/DDBJ whole genome shotgun (WGS) entry which is preliminary data.</text>
</comment>
<dbReference type="GO" id="GO:0006749">
    <property type="term" value="P:glutathione metabolic process"/>
    <property type="evidence" value="ECO:0007669"/>
    <property type="project" value="InterPro"/>
</dbReference>
<dbReference type="PANTHER" id="PTHR43084:SF1">
    <property type="entry name" value="PERSULFIDE DIOXYGENASE ETHE1, MITOCHONDRIAL"/>
    <property type="match status" value="1"/>
</dbReference>
<dbReference type="GO" id="GO:0046872">
    <property type="term" value="F:metal ion binding"/>
    <property type="evidence" value="ECO:0007669"/>
    <property type="project" value="UniProtKB-KW"/>
</dbReference>
<evidence type="ECO:0000259" key="3">
    <source>
        <dbReference type="SMART" id="SM00849"/>
    </source>
</evidence>
<evidence type="ECO:0000313" key="4">
    <source>
        <dbReference type="EMBL" id="KAI1615152.1"/>
    </source>
</evidence>
<protein>
    <submittedName>
        <fullName evidence="4">Metallo-beta-lactamase domain protein</fullName>
    </submittedName>
</protein>
<feature type="compositionally biased region" description="Polar residues" evidence="2">
    <location>
        <begin position="88"/>
        <end position="100"/>
    </location>
</feature>
<evidence type="ECO:0000256" key="1">
    <source>
        <dbReference type="ARBA" id="ARBA00022723"/>
    </source>
</evidence>
<reference evidence="4" key="1">
    <citation type="journal article" date="2022" name="bioRxiv">
        <title>Deciphering the potential niche of two novel black yeast fungi from a biological soil crust based on their genomes, phenotypes, and melanin regulation.</title>
        <authorList>
            <consortium name="DOE Joint Genome Institute"/>
            <person name="Carr E.C."/>
            <person name="Barton Q."/>
            <person name="Grambo S."/>
            <person name="Sullivan M."/>
            <person name="Renfro C.M."/>
            <person name="Kuo A."/>
            <person name="Pangilinan J."/>
            <person name="Lipzen A."/>
            <person name="Keymanesh K."/>
            <person name="Savage E."/>
            <person name="Barry K."/>
            <person name="Grigoriev I.V."/>
            <person name="Riekhof W.R."/>
            <person name="Harris S.S."/>
        </authorList>
    </citation>
    <scope>NUCLEOTIDE SEQUENCE</scope>
    <source>
        <strain evidence="4">JF 03-4F</strain>
    </source>
</reference>
<dbReference type="SMART" id="SM00849">
    <property type="entry name" value="Lactamase_B"/>
    <property type="match status" value="1"/>
</dbReference>
<dbReference type="CDD" id="cd07724">
    <property type="entry name" value="POD-like_MBL-fold"/>
    <property type="match status" value="1"/>
</dbReference>
<dbReference type="PANTHER" id="PTHR43084">
    <property type="entry name" value="PERSULFIDE DIOXYGENASE ETHE1"/>
    <property type="match status" value="1"/>
</dbReference>
<proteinExistence type="predicted"/>
<keyword evidence="1" id="KW-0479">Metal-binding</keyword>
<keyword evidence="5" id="KW-1185">Reference proteome</keyword>
<evidence type="ECO:0000313" key="5">
    <source>
        <dbReference type="Proteomes" id="UP001203852"/>
    </source>
</evidence>
<dbReference type="EMBL" id="MU404352">
    <property type="protein sequence ID" value="KAI1615152.1"/>
    <property type="molecule type" value="Genomic_DNA"/>
</dbReference>
<dbReference type="Pfam" id="PF00753">
    <property type="entry name" value="Lactamase_B"/>
    <property type="match status" value="1"/>
</dbReference>
<dbReference type="InterPro" id="IPR001279">
    <property type="entry name" value="Metallo-B-lactamas"/>
</dbReference>
<dbReference type="Gene3D" id="3.60.15.10">
    <property type="entry name" value="Ribonuclease Z/Hydroxyacylglutathione hydrolase-like"/>
    <property type="match status" value="1"/>
</dbReference>
<dbReference type="InterPro" id="IPR036866">
    <property type="entry name" value="RibonucZ/Hydroxyglut_hydro"/>
</dbReference>
<accession>A0AAN6E160</accession>
<feature type="domain" description="Metallo-beta-lactamase" evidence="3">
    <location>
        <begin position="117"/>
        <end position="311"/>
    </location>
</feature>
<name>A0AAN6E160_9EURO</name>
<dbReference type="GO" id="GO:0050313">
    <property type="term" value="F:sulfur dioxygenase activity"/>
    <property type="evidence" value="ECO:0007669"/>
    <property type="project" value="InterPro"/>
</dbReference>
<organism evidence="4 5">
    <name type="scientific">Exophiala viscosa</name>
    <dbReference type="NCBI Taxonomy" id="2486360"/>
    <lineage>
        <taxon>Eukaryota</taxon>
        <taxon>Fungi</taxon>
        <taxon>Dikarya</taxon>
        <taxon>Ascomycota</taxon>
        <taxon>Pezizomycotina</taxon>
        <taxon>Eurotiomycetes</taxon>
        <taxon>Chaetothyriomycetidae</taxon>
        <taxon>Chaetothyriales</taxon>
        <taxon>Herpotrichiellaceae</taxon>
        <taxon>Exophiala</taxon>
    </lineage>
</organism>
<dbReference type="SUPFAM" id="SSF56281">
    <property type="entry name" value="Metallo-hydrolase/oxidoreductase"/>
    <property type="match status" value="1"/>
</dbReference>
<dbReference type="InterPro" id="IPR051682">
    <property type="entry name" value="Mito_Persulfide_Diox"/>
</dbReference>
<sequence length="398" mass="44031">MTCVRPFLNDARHGMKALFPARTTTPASVHSCSSFRPSQQQIKTISYQTWSWRDAASKPKSTSTPPSKKQVARAPSHARPNVRRSLHTEVSNRASYSNEAPMTKEPTIHDIFERNTGTWQYVVADPSSSAAVIIDPVLDFDAATQKVTTQAADSLLALVKGKGLNVEMILETHAHADHLSAASYLQNHLTRQQGHKPLIGIGKRIGQVQKMFGQRYGVPAEEYRAVFDKLFDDDETFNIGGLTATAIHLPGHTPDHMGYKIGDNVFCGDTIFHADIGTARCDFPGGSANDLYGSLRKLLGFPEHVKIWTGHDYPPEERGNPISSMSVGDHRAQNKHIKDGVSEDEFVNRRKERDATLAAPKLLHSSLQTNIRAGRLPTPNESGQHILHLPLDVQSEKW</sequence>